<reference evidence="10" key="1">
    <citation type="journal article" date="2015" name="Proc. Natl. Acad. Sci. U.S.A.">
        <title>Networks of energetic and metabolic interactions define dynamics in microbial communities.</title>
        <authorList>
            <person name="Embree M."/>
            <person name="Liu J.K."/>
            <person name="Al-Bassam M.M."/>
            <person name="Zengler K."/>
        </authorList>
    </citation>
    <scope>NUCLEOTIDE SEQUENCE</scope>
</reference>
<dbReference type="InterPro" id="IPR044524">
    <property type="entry name" value="Isoase_HisA-like"/>
</dbReference>
<name>A0A0W8EZL8_9ZZZZ</name>
<dbReference type="PANTHER" id="PTHR43090">
    <property type="entry name" value="1-(5-PHOSPHORIBOSYL)-5-[(5-PHOSPHORIBOSYLAMINO)METHYLIDENEAMINO] IMIDAZOLE-4-CARBOXAMIDE ISOMERASE"/>
    <property type="match status" value="1"/>
</dbReference>
<dbReference type="Pfam" id="PF00977">
    <property type="entry name" value="His_biosynth"/>
    <property type="match status" value="1"/>
</dbReference>
<dbReference type="GO" id="GO:0000105">
    <property type="term" value="P:L-histidine biosynthetic process"/>
    <property type="evidence" value="ECO:0007669"/>
    <property type="project" value="UniProtKB-UniPathway"/>
</dbReference>
<dbReference type="InterPro" id="IPR006062">
    <property type="entry name" value="His_biosynth"/>
</dbReference>
<sequence>MRWIQAGARQLHVVNLDGAFGDASANAGLIQEIIRETGIEIQLGGGIRTLSDARGWLEAGVTRVIIGTLAVRDPRVLTTLADTFGRDRIMAGVDARQGRIAVEGWEKSGGDYIEAARTFEETGAGSLLYTNVDIEGLQQGIRIEPASRLISAVRIPVVVAGGITSPADVRALKEIGAYGVVLGSALYAGRLTVREALEAAR</sequence>
<evidence type="ECO:0000256" key="1">
    <source>
        <dbReference type="ARBA" id="ARBA00000901"/>
    </source>
</evidence>
<dbReference type="GO" id="GO:0000162">
    <property type="term" value="P:L-tryptophan biosynthetic process"/>
    <property type="evidence" value="ECO:0007669"/>
    <property type="project" value="TreeGrafter"/>
</dbReference>
<dbReference type="Gene3D" id="3.20.20.70">
    <property type="entry name" value="Aldolase class I"/>
    <property type="match status" value="1"/>
</dbReference>
<dbReference type="InterPro" id="IPR011060">
    <property type="entry name" value="RibuloseP-bd_barrel"/>
</dbReference>
<dbReference type="CDD" id="cd04732">
    <property type="entry name" value="HisA"/>
    <property type="match status" value="1"/>
</dbReference>
<accession>A0A0W8EZL8</accession>
<organism evidence="10">
    <name type="scientific">hydrocarbon metagenome</name>
    <dbReference type="NCBI Taxonomy" id="938273"/>
    <lineage>
        <taxon>unclassified sequences</taxon>
        <taxon>metagenomes</taxon>
        <taxon>ecological metagenomes</taxon>
    </lineage>
</organism>
<dbReference type="PANTHER" id="PTHR43090:SF7">
    <property type="entry name" value="1-(5-PHOSPHORIBOSYL)-5-[(5-PHOSPHORIBOSYLAMINO)METHYLIDENEAMINO] IMIDAZOLE-4-CARBOXAMIDE ISOMERASE"/>
    <property type="match status" value="1"/>
</dbReference>
<dbReference type="UniPathway" id="UPA00031">
    <property type="reaction ID" value="UER00009"/>
</dbReference>
<evidence type="ECO:0000256" key="5">
    <source>
        <dbReference type="ARBA" id="ARBA00012550"/>
    </source>
</evidence>
<evidence type="ECO:0000256" key="2">
    <source>
        <dbReference type="ARBA" id="ARBA00004496"/>
    </source>
</evidence>
<evidence type="ECO:0000256" key="7">
    <source>
        <dbReference type="ARBA" id="ARBA00022605"/>
    </source>
</evidence>
<dbReference type="AlphaFoldDB" id="A0A0W8EZL8"/>
<keyword evidence="7" id="KW-0028">Amino-acid biosynthesis</keyword>
<comment type="caution">
    <text evidence="10">The sequence shown here is derived from an EMBL/GenBank/DDBJ whole genome shotgun (WGS) entry which is preliminary data.</text>
</comment>
<keyword evidence="9 10" id="KW-0413">Isomerase</keyword>
<evidence type="ECO:0000256" key="3">
    <source>
        <dbReference type="ARBA" id="ARBA00005133"/>
    </source>
</evidence>
<evidence type="ECO:0000256" key="9">
    <source>
        <dbReference type="ARBA" id="ARBA00023235"/>
    </source>
</evidence>
<evidence type="ECO:0000256" key="4">
    <source>
        <dbReference type="ARBA" id="ARBA00009667"/>
    </source>
</evidence>
<gene>
    <name evidence="10" type="ORF">ASZ90_016281</name>
</gene>
<evidence type="ECO:0000313" key="10">
    <source>
        <dbReference type="EMBL" id="KUG14090.1"/>
    </source>
</evidence>
<comment type="subcellular location">
    <subcellularLocation>
        <location evidence="2">Cytoplasm</location>
    </subcellularLocation>
</comment>
<proteinExistence type="inferred from homology"/>
<dbReference type="InterPro" id="IPR023016">
    <property type="entry name" value="HisA/PriA"/>
</dbReference>
<evidence type="ECO:0000256" key="8">
    <source>
        <dbReference type="ARBA" id="ARBA00023102"/>
    </source>
</evidence>
<evidence type="ECO:0000256" key="6">
    <source>
        <dbReference type="ARBA" id="ARBA00022490"/>
    </source>
</evidence>
<dbReference type="EMBL" id="LNQE01001704">
    <property type="protein sequence ID" value="KUG14090.1"/>
    <property type="molecule type" value="Genomic_DNA"/>
</dbReference>
<dbReference type="SUPFAM" id="SSF51366">
    <property type="entry name" value="Ribulose-phoshate binding barrel"/>
    <property type="match status" value="1"/>
</dbReference>
<dbReference type="EC" id="5.3.1.16" evidence="5"/>
<comment type="pathway">
    <text evidence="3">Amino-acid biosynthesis; L-histidine biosynthesis; L-histidine from 5-phospho-alpha-D-ribose 1-diphosphate: step 4/9.</text>
</comment>
<keyword evidence="6" id="KW-0963">Cytoplasm</keyword>
<protein>
    <recommendedName>
        <fullName evidence="5">1-(5-phosphoribosyl)-5-[(5-phosphoribosylamino)methylideneamino]imidazole-4-carboxamideisomerase</fullName>
        <ecNumber evidence="5">5.3.1.16</ecNumber>
    </recommendedName>
</protein>
<dbReference type="GO" id="GO:0005737">
    <property type="term" value="C:cytoplasm"/>
    <property type="evidence" value="ECO:0007669"/>
    <property type="project" value="UniProtKB-SubCell"/>
</dbReference>
<comment type="similarity">
    <text evidence="4">Belongs to the HisA/HisF family.</text>
</comment>
<keyword evidence="8" id="KW-0368">Histidine biosynthesis</keyword>
<comment type="catalytic activity">
    <reaction evidence="1">
        <text>1-(5-phospho-beta-D-ribosyl)-5-[(5-phospho-beta-D-ribosylamino)methylideneamino]imidazole-4-carboxamide = 5-[(5-phospho-1-deoxy-D-ribulos-1-ylimino)methylamino]-1-(5-phospho-beta-D-ribosyl)imidazole-4-carboxamide</text>
        <dbReference type="Rhea" id="RHEA:15469"/>
        <dbReference type="ChEBI" id="CHEBI:58435"/>
        <dbReference type="ChEBI" id="CHEBI:58525"/>
        <dbReference type="EC" id="5.3.1.16"/>
    </reaction>
</comment>
<dbReference type="InterPro" id="IPR013785">
    <property type="entry name" value="Aldolase_TIM"/>
</dbReference>
<dbReference type="NCBIfam" id="NF010112">
    <property type="entry name" value="PRK13585.1"/>
    <property type="match status" value="1"/>
</dbReference>
<dbReference type="GO" id="GO:0003949">
    <property type="term" value="F:1-(5-phosphoribosyl)-5-[(5-phosphoribosylamino)methylideneamino]imidazole-4-carboxamide isomerase activity"/>
    <property type="evidence" value="ECO:0007669"/>
    <property type="project" value="UniProtKB-EC"/>
</dbReference>